<evidence type="ECO:0008006" key="4">
    <source>
        <dbReference type="Google" id="ProtNLM"/>
    </source>
</evidence>
<reference evidence="2 3" key="1">
    <citation type="submission" date="2020-08" db="EMBL/GenBank/DDBJ databases">
        <authorList>
            <person name="Liu C."/>
            <person name="Sun Q."/>
        </authorList>
    </citation>
    <scope>NUCLEOTIDE SEQUENCE [LARGE SCALE GENOMIC DNA]</scope>
    <source>
        <strain evidence="2 3">NSJ-45</strain>
    </source>
</reference>
<comment type="caution">
    <text evidence="2">The sequence shown here is derived from an EMBL/GenBank/DDBJ whole genome shotgun (WGS) entry which is preliminary data.</text>
</comment>
<feature type="transmembrane region" description="Helical" evidence="1">
    <location>
        <begin position="73"/>
        <end position="91"/>
    </location>
</feature>
<evidence type="ECO:0000313" key="3">
    <source>
        <dbReference type="Proteomes" id="UP000611796"/>
    </source>
</evidence>
<sequence length="99" mass="11461">MFDIFNIIGEILVLVFLYLTSNRYHRLVKLERLENTGISAEKYNTYDKRLRLECVLFVVVIGSATILNKFTNVLIVVFFMLILGLTLKALINKCFSIPE</sequence>
<proteinExistence type="predicted"/>
<name>A0ABR7K7T4_9FIRM</name>
<organism evidence="2 3">
    <name type="scientific">Paeniclostridium hominis</name>
    <dbReference type="NCBI Taxonomy" id="2764329"/>
    <lineage>
        <taxon>Bacteria</taxon>
        <taxon>Bacillati</taxon>
        <taxon>Bacillota</taxon>
        <taxon>Clostridia</taxon>
        <taxon>Peptostreptococcales</taxon>
        <taxon>Peptostreptococcaceae</taxon>
        <taxon>Paeniclostridium</taxon>
    </lineage>
</organism>
<dbReference type="Proteomes" id="UP000611796">
    <property type="component" value="Unassembled WGS sequence"/>
</dbReference>
<accession>A0ABR7K7T4</accession>
<evidence type="ECO:0000313" key="2">
    <source>
        <dbReference type="EMBL" id="MBC6004924.1"/>
    </source>
</evidence>
<keyword evidence="1" id="KW-0472">Membrane</keyword>
<protein>
    <recommendedName>
        <fullName evidence="4">DUF3784 domain-containing protein</fullName>
    </recommendedName>
</protein>
<keyword evidence="3" id="KW-1185">Reference proteome</keyword>
<dbReference type="RefSeq" id="WP_187006887.1">
    <property type="nucleotide sequence ID" value="NZ_JACRWD010000010.1"/>
</dbReference>
<feature type="transmembrane region" description="Helical" evidence="1">
    <location>
        <begin position="6"/>
        <end position="24"/>
    </location>
</feature>
<gene>
    <name evidence="2" type="ORF">H8891_14110</name>
</gene>
<keyword evidence="1" id="KW-1133">Transmembrane helix</keyword>
<dbReference type="EMBL" id="JACRWD010000010">
    <property type="protein sequence ID" value="MBC6004924.1"/>
    <property type="molecule type" value="Genomic_DNA"/>
</dbReference>
<evidence type="ECO:0000256" key="1">
    <source>
        <dbReference type="SAM" id="Phobius"/>
    </source>
</evidence>
<keyword evidence="1" id="KW-0812">Transmembrane</keyword>
<feature type="transmembrane region" description="Helical" evidence="1">
    <location>
        <begin position="50"/>
        <end position="67"/>
    </location>
</feature>